<keyword evidence="3" id="KW-0812">Transmembrane</keyword>
<dbReference type="GO" id="GO:0008270">
    <property type="term" value="F:zinc ion binding"/>
    <property type="evidence" value="ECO:0007669"/>
    <property type="project" value="UniProtKB-KW"/>
</dbReference>
<evidence type="ECO:0000256" key="3">
    <source>
        <dbReference type="ARBA" id="ARBA00022692"/>
    </source>
</evidence>
<evidence type="ECO:0000256" key="7">
    <source>
        <dbReference type="ARBA" id="ARBA00022833"/>
    </source>
</evidence>
<evidence type="ECO:0000259" key="11">
    <source>
        <dbReference type="PROSITE" id="PS51292"/>
    </source>
</evidence>
<keyword evidence="5" id="KW-0863">Zinc-finger</keyword>
<keyword evidence="7" id="KW-0862">Zinc</keyword>
<evidence type="ECO:0000313" key="13">
    <source>
        <dbReference type="Proteomes" id="UP000466442"/>
    </source>
</evidence>
<dbReference type="AlphaFoldDB" id="A0A8S9X0J6"/>
<evidence type="ECO:0000256" key="6">
    <source>
        <dbReference type="ARBA" id="ARBA00022786"/>
    </source>
</evidence>
<dbReference type="GO" id="GO:0016020">
    <property type="term" value="C:membrane"/>
    <property type="evidence" value="ECO:0007669"/>
    <property type="project" value="UniProtKB-SubCell"/>
</dbReference>
<proteinExistence type="predicted"/>
<organism evidence="12 13">
    <name type="scientific">Apolygus lucorum</name>
    <name type="common">Small green plant bug</name>
    <name type="synonym">Lygocoris lucorum</name>
    <dbReference type="NCBI Taxonomy" id="248454"/>
    <lineage>
        <taxon>Eukaryota</taxon>
        <taxon>Metazoa</taxon>
        <taxon>Ecdysozoa</taxon>
        <taxon>Arthropoda</taxon>
        <taxon>Hexapoda</taxon>
        <taxon>Insecta</taxon>
        <taxon>Pterygota</taxon>
        <taxon>Neoptera</taxon>
        <taxon>Paraneoptera</taxon>
        <taxon>Hemiptera</taxon>
        <taxon>Heteroptera</taxon>
        <taxon>Panheteroptera</taxon>
        <taxon>Cimicomorpha</taxon>
        <taxon>Miridae</taxon>
        <taxon>Mirini</taxon>
        <taxon>Apolygus</taxon>
    </lineage>
</organism>
<dbReference type="EMBL" id="WIXP02000012">
    <property type="protein sequence ID" value="KAF6201989.1"/>
    <property type="molecule type" value="Genomic_DNA"/>
</dbReference>
<evidence type="ECO:0000256" key="1">
    <source>
        <dbReference type="ARBA" id="ARBA00004141"/>
    </source>
</evidence>
<keyword evidence="8" id="KW-1133">Transmembrane helix</keyword>
<evidence type="ECO:0000256" key="5">
    <source>
        <dbReference type="ARBA" id="ARBA00022771"/>
    </source>
</evidence>
<sequence>MLGRTMKPLTNPKNRARRFKMVTRRPRLPGESQRKRPSPPSIVESAEATTTDNEESDVSQITVLNTVLSSTITPSSSTSSLPIAQMPSVIDLTANSQKEAANDTVMSAGKMNPPNSIQGIGTNFQFSNGEIKRNPLQTEDALQKLTEPLRTASQNNFAQAPPGFLKTRSQGRYESSVFCRICHEIGSTDIFISPCNCKGSLSLVHKHCLERWLAESNTSLCELCGYEYNTKRLPK</sequence>
<evidence type="ECO:0000256" key="8">
    <source>
        <dbReference type="ARBA" id="ARBA00022989"/>
    </source>
</evidence>
<dbReference type="Gene3D" id="3.30.40.10">
    <property type="entry name" value="Zinc/RING finger domain, C3HC4 (zinc finger)"/>
    <property type="match status" value="1"/>
</dbReference>
<protein>
    <recommendedName>
        <fullName evidence="11">RING-CH-type domain-containing protein</fullName>
    </recommendedName>
</protein>
<dbReference type="PANTHER" id="PTHR46065">
    <property type="entry name" value="E3 UBIQUITIN-PROTEIN LIGASE MARCH 2/3 FAMILY MEMBER"/>
    <property type="match status" value="1"/>
</dbReference>
<name>A0A8S9X0J6_APOLU</name>
<gene>
    <name evidence="12" type="ORF">GE061_004385</name>
</gene>
<dbReference type="Pfam" id="PF12906">
    <property type="entry name" value="RINGv"/>
    <property type="match status" value="1"/>
</dbReference>
<evidence type="ECO:0000313" key="12">
    <source>
        <dbReference type="EMBL" id="KAF6201989.1"/>
    </source>
</evidence>
<evidence type="ECO:0000256" key="2">
    <source>
        <dbReference type="ARBA" id="ARBA00022679"/>
    </source>
</evidence>
<keyword evidence="9" id="KW-0472">Membrane</keyword>
<reference evidence="12" key="1">
    <citation type="journal article" date="2021" name="Mol. Ecol. Resour.">
        <title>Apolygus lucorum genome provides insights into omnivorousness and mesophyll feeding.</title>
        <authorList>
            <person name="Liu Y."/>
            <person name="Liu H."/>
            <person name="Wang H."/>
            <person name="Huang T."/>
            <person name="Liu B."/>
            <person name="Yang B."/>
            <person name="Yin L."/>
            <person name="Li B."/>
            <person name="Zhang Y."/>
            <person name="Zhang S."/>
            <person name="Jiang F."/>
            <person name="Zhang X."/>
            <person name="Ren Y."/>
            <person name="Wang B."/>
            <person name="Wang S."/>
            <person name="Lu Y."/>
            <person name="Wu K."/>
            <person name="Fan W."/>
            <person name="Wang G."/>
        </authorList>
    </citation>
    <scope>NUCLEOTIDE SEQUENCE</scope>
    <source>
        <strain evidence="12">12Hb</strain>
    </source>
</reference>
<evidence type="ECO:0000256" key="10">
    <source>
        <dbReference type="SAM" id="MobiDB-lite"/>
    </source>
</evidence>
<accession>A0A8S9X0J6</accession>
<dbReference type="PROSITE" id="PS51292">
    <property type="entry name" value="ZF_RING_CH"/>
    <property type="match status" value="1"/>
</dbReference>
<dbReference type="Proteomes" id="UP000466442">
    <property type="component" value="Linkage Group LG12"/>
</dbReference>
<dbReference type="SMART" id="SM00744">
    <property type="entry name" value="RINGv"/>
    <property type="match status" value="1"/>
</dbReference>
<dbReference type="GO" id="GO:0016567">
    <property type="term" value="P:protein ubiquitination"/>
    <property type="evidence" value="ECO:0007669"/>
    <property type="project" value="TreeGrafter"/>
</dbReference>
<comment type="subcellular location">
    <subcellularLocation>
        <location evidence="1">Membrane</location>
        <topology evidence="1">Multi-pass membrane protein</topology>
    </subcellularLocation>
</comment>
<keyword evidence="2" id="KW-0808">Transferase</keyword>
<keyword evidence="13" id="KW-1185">Reference proteome</keyword>
<evidence type="ECO:0000256" key="4">
    <source>
        <dbReference type="ARBA" id="ARBA00022723"/>
    </source>
</evidence>
<feature type="compositionally biased region" description="Basic residues" evidence="10">
    <location>
        <begin position="14"/>
        <end position="27"/>
    </location>
</feature>
<evidence type="ECO:0000256" key="9">
    <source>
        <dbReference type="ARBA" id="ARBA00023136"/>
    </source>
</evidence>
<keyword evidence="6" id="KW-0833">Ubl conjugation pathway</keyword>
<comment type="caution">
    <text evidence="12">The sequence shown here is derived from an EMBL/GenBank/DDBJ whole genome shotgun (WGS) entry which is preliminary data.</text>
</comment>
<feature type="domain" description="RING-CH-type" evidence="11">
    <location>
        <begin position="171"/>
        <end position="231"/>
    </location>
</feature>
<dbReference type="GO" id="GO:0004842">
    <property type="term" value="F:ubiquitin-protein transferase activity"/>
    <property type="evidence" value="ECO:0007669"/>
    <property type="project" value="TreeGrafter"/>
</dbReference>
<dbReference type="OrthoDB" id="273089at2759"/>
<dbReference type="PANTHER" id="PTHR46065:SF3">
    <property type="entry name" value="FI20425P1"/>
    <property type="match status" value="1"/>
</dbReference>
<feature type="region of interest" description="Disordered" evidence="10">
    <location>
        <begin position="1"/>
        <end position="58"/>
    </location>
</feature>
<dbReference type="InterPro" id="IPR013083">
    <property type="entry name" value="Znf_RING/FYVE/PHD"/>
</dbReference>
<dbReference type="SUPFAM" id="SSF57850">
    <property type="entry name" value="RING/U-box"/>
    <property type="match status" value="1"/>
</dbReference>
<dbReference type="InterPro" id="IPR011016">
    <property type="entry name" value="Znf_RING-CH"/>
</dbReference>
<keyword evidence="4" id="KW-0479">Metal-binding</keyword>